<evidence type="ECO:0000313" key="4">
    <source>
        <dbReference type="EMBL" id="OLF10465.1"/>
    </source>
</evidence>
<protein>
    <recommendedName>
        <fullName evidence="6">Alpha-1,2-mannosidase</fullName>
    </recommendedName>
</protein>
<dbReference type="Pfam" id="PF17678">
    <property type="entry name" value="Glyco_hydro_92N"/>
    <property type="match status" value="1"/>
</dbReference>
<dbReference type="FunFam" id="1.20.1050.60:FF:000001">
    <property type="entry name" value="Putative alpha-1,2-mannosidase"/>
    <property type="match status" value="1"/>
</dbReference>
<evidence type="ECO:0000313" key="5">
    <source>
        <dbReference type="Proteomes" id="UP000185696"/>
    </source>
</evidence>
<evidence type="ECO:0008006" key="6">
    <source>
        <dbReference type="Google" id="ProtNLM"/>
    </source>
</evidence>
<keyword evidence="5" id="KW-1185">Reference proteome</keyword>
<dbReference type="AlphaFoldDB" id="A0A7Z0WLS1"/>
<reference evidence="4 5" key="1">
    <citation type="submission" date="2016-12" db="EMBL/GenBank/DDBJ databases">
        <title>The draft genome sequence of Actinophytocola xinjiangensis.</title>
        <authorList>
            <person name="Wang W."/>
            <person name="Yuan L."/>
        </authorList>
    </citation>
    <scope>NUCLEOTIDE SEQUENCE [LARGE SCALE GENOMIC DNA]</scope>
    <source>
        <strain evidence="4 5">CGMCC 4.4663</strain>
    </source>
</reference>
<dbReference type="Gene3D" id="3.30.2080.10">
    <property type="entry name" value="GH92 mannosidase domain"/>
    <property type="match status" value="1"/>
</dbReference>
<dbReference type="SUPFAM" id="SSF48208">
    <property type="entry name" value="Six-hairpin glycosidases"/>
    <property type="match status" value="1"/>
</dbReference>
<comment type="caution">
    <text evidence="4">The sequence shown here is derived from an EMBL/GenBank/DDBJ whole genome shotgun (WGS) entry which is preliminary data.</text>
</comment>
<dbReference type="GO" id="GO:0030246">
    <property type="term" value="F:carbohydrate binding"/>
    <property type="evidence" value="ECO:0007669"/>
    <property type="project" value="InterPro"/>
</dbReference>
<dbReference type="InterPro" id="IPR008928">
    <property type="entry name" value="6-hairpin_glycosidase_sf"/>
</dbReference>
<dbReference type="GO" id="GO:0005829">
    <property type="term" value="C:cytosol"/>
    <property type="evidence" value="ECO:0007669"/>
    <property type="project" value="TreeGrafter"/>
</dbReference>
<dbReference type="NCBIfam" id="TIGR01180">
    <property type="entry name" value="aman2_put"/>
    <property type="match status" value="1"/>
</dbReference>
<dbReference type="GO" id="GO:0005975">
    <property type="term" value="P:carbohydrate metabolic process"/>
    <property type="evidence" value="ECO:0007669"/>
    <property type="project" value="InterPro"/>
</dbReference>
<sequence length="1099" mass="121197">MSARGFFSSFENTDPPLTWIDAVDLDQNGAQRAAGATMSTREGAGPTKPYTAKPGVGFTGLRALRYQGTHSGRGAAHVVNKLYLVDLLVSRDTVLEYVLAPDLIGDDLRYPSTYVSLDLAFDDGTYLSDLGLSDQLGFPLTPRGQGESKALAPHQWNRRFTRIGGVAEGKVVTRVLLAYDNPNGPAQFAGWLDDLAIVDWPREAPRRPADHVITTRGSNSTKGYSRGNTFPATAVPHGFNFWTPVTDAGATDWIYTYQRANNDRNLPALQALSVSHQPSPWMGDRQTFQVLPSAAARRPRASRRRRALTFRHGNEIARPHHYGVRFTNGIRVDVAPTNHAAILRFTFPGEDANLIFDNVTRHGRLNLDTVAGTVSGHSDVRSGLSAGATRMFVYATFDRRIAAGGRLWRGLSRRVSGYLRFEPDPDGETVVTMRIATSLISLAQAKRNLWLEIADEDTFDTVRERAARLWDDLLERVEVDGASEDQLVTLYSNLYRLFLYPNRAHENTGTVDKPVYAYASPFAAPAKKDTPVHTGATLVPGRLHVNNGFWDTYRTAWPAYALLDPARCAELANGFLQQYRDSGWVARWSSPGHADLMTGTSSDVAFADAHLKGVPDLDVRAAYEAALRNATVTPPTDALGRKGLERSIFLGYTPASVESGLSWTLEGCVNDFAIANLAAAVGDRDNHEYFLDRARNYVHSFDHDTGFFQGRRDNGRWRQPANSYDPRAWGGDYVETNGWNTAFSVPHDGAGLATLLGGPAALAAKLDEFFATQETGRARGAYWRTIHEMPEARDVRMGQYGHSNQPSHHIIYMYAYAGALWRTQEKVREVLSRLYAGSEIGQGYLGDEDNGEMSAWWLFSALGLYPLRVGSPEYVIGSPLFRRMSVRLGGDARLVVNAPNNSPENVYVQALMVNGAPWEKAWLPHEVIAGGAVLDFHLGPEPSRWGCGPEALPPSLTPPGTRPATMVDLTCDVDGLAESSDGPKLAALFDDTTATQVTFRNPNPWVSYRVAGDGATVRYYTLTSGTGRDDPRSWALRGSSDGVNWVVLDERTRQTFRWRRQTRAFAVANPGHFTHYRLDVTENTGTPTVTIAQLELLAR</sequence>
<dbReference type="PANTHER" id="PTHR12143">
    <property type="entry name" value="PEPTIDE N-GLYCANASE PNGASE -RELATED"/>
    <property type="match status" value="1"/>
</dbReference>
<feature type="region of interest" description="Disordered" evidence="1">
    <location>
        <begin position="31"/>
        <end position="52"/>
    </location>
</feature>
<dbReference type="GO" id="GO:0000224">
    <property type="term" value="F:peptide-N4-(N-acetyl-beta-glucosaminyl)asparagine amidase activity"/>
    <property type="evidence" value="ECO:0007669"/>
    <property type="project" value="TreeGrafter"/>
</dbReference>
<dbReference type="InterPro" id="IPR041371">
    <property type="entry name" value="GH92_N"/>
</dbReference>
<gene>
    <name evidence="4" type="ORF">BLA60_14775</name>
</gene>
<dbReference type="InterPro" id="IPR014718">
    <property type="entry name" value="GH-type_carb-bd"/>
</dbReference>
<dbReference type="PANTHER" id="PTHR12143:SF43">
    <property type="entry name" value="PUTATIVE-RELATED"/>
    <property type="match status" value="1"/>
</dbReference>
<feature type="domain" description="Glycosyl hydrolase family 92 N-terminal" evidence="3">
    <location>
        <begin position="218"/>
        <end position="438"/>
    </location>
</feature>
<dbReference type="InterPro" id="IPR012939">
    <property type="entry name" value="Glyco_hydro_92"/>
</dbReference>
<dbReference type="InterPro" id="IPR005887">
    <property type="entry name" value="GH92_a_mannosidase_put"/>
</dbReference>
<name>A0A7Z0WLS1_9PSEU</name>
<dbReference type="Gene3D" id="2.70.98.10">
    <property type="match status" value="1"/>
</dbReference>
<evidence type="ECO:0000259" key="3">
    <source>
        <dbReference type="Pfam" id="PF17678"/>
    </source>
</evidence>
<dbReference type="Gene3D" id="1.20.1050.60">
    <property type="entry name" value="alpha-1,2-mannosidase"/>
    <property type="match status" value="1"/>
</dbReference>
<dbReference type="Proteomes" id="UP000185696">
    <property type="component" value="Unassembled WGS sequence"/>
</dbReference>
<dbReference type="RefSeq" id="WP_075133453.1">
    <property type="nucleotide sequence ID" value="NZ_MSIF01000006.1"/>
</dbReference>
<evidence type="ECO:0000256" key="1">
    <source>
        <dbReference type="SAM" id="MobiDB-lite"/>
    </source>
</evidence>
<dbReference type="EMBL" id="MSIF01000006">
    <property type="protein sequence ID" value="OLF10465.1"/>
    <property type="molecule type" value="Genomic_DNA"/>
</dbReference>
<evidence type="ECO:0000259" key="2">
    <source>
        <dbReference type="Pfam" id="PF07971"/>
    </source>
</evidence>
<dbReference type="InterPro" id="IPR050883">
    <property type="entry name" value="PNGase"/>
</dbReference>
<proteinExistence type="predicted"/>
<accession>A0A7Z0WLS1</accession>
<organism evidence="4 5">
    <name type="scientific">Actinophytocola xinjiangensis</name>
    <dbReference type="NCBI Taxonomy" id="485602"/>
    <lineage>
        <taxon>Bacteria</taxon>
        <taxon>Bacillati</taxon>
        <taxon>Actinomycetota</taxon>
        <taxon>Actinomycetes</taxon>
        <taxon>Pseudonocardiales</taxon>
        <taxon>Pseudonocardiaceae</taxon>
    </lineage>
</organism>
<dbReference type="Pfam" id="PF07971">
    <property type="entry name" value="Glyco_hydro_92"/>
    <property type="match status" value="1"/>
</dbReference>
<dbReference type="FunFam" id="3.30.2080.10:FF:000001">
    <property type="entry name" value="Alpha-1,2-mannosidase subfamily"/>
    <property type="match status" value="1"/>
</dbReference>
<feature type="domain" description="Glycosyl hydrolase family 92" evidence="2">
    <location>
        <begin position="444"/>
        <end position="939"/>
    </location>
</feature>
<dbReference type="Gene3D" id="2.60.120.260">
    <property type="entry name" value="Galactose-binding domain-like"/>
    <property type="match status" value="1"/>
</dbReference>
<dbReference type="Gene3D" id="1.20.1610.10">
    <property type="entry name" value="alpha-1,2-mannosidases domains"/>
    <property type="match status" value="1"/>
</dbReference>
<dbReference type="GO" id="GO:0006516">
    <property type="term" value="P:glycoprotein catabolic process"/>
    <property type="evidence" value="ECO:0007669"/>
    <property type="project" value="TreeGrafter"/>
</dbReference>